<name>A0A6G1LBI1_9PEZI</name>
<sequence>FHMVFYAYSALGGGFFSRATEALREIAESSSRMDGMPVFGSMLGNELSVPLHENLMDAS</sequence>
<organism evidence="1 2">
    <name type="scientific">Teratosphaeria nubilosa</name>
    <dbReference type="NCBI Taxonomy" id="161662"/>
    <lineage>
        <taxon>Eukaryota</taxon>
        <taxon>Fungi</taxon>
        <taxon>Dikarya</taxon>
        <taxon>Ascomycota</taxon>
        <taxon>Pezizomycotina</taxon>
        <taxon>Dothideomycetes</taxon>
        <taxon>Dothideomycetidae</taxon>
        <taxon>Mycosphaerellales</taxon>
        <taxon>Teratosphaeriaceae</taxon>
        <taxon>Teratosphaeria</taxon>
    </lineage>
</organism>
<keyword evidence="2" id="KW-1185">Reference proteome</keyword>
<proteinExistence type="predicted"/>
<reference evidence="1" key="1">
    <citation type="journal article" date="2020" name="Stud. Mycol.">
        <title>101 Dothideomycetes genomes: a test case for predicting lifestyles and emergence of pathogens.</title>
        <authorList>
            <person name="Haridas S."/>
            <person name="Albert R."/>
            <person name="Binder M."/>
            <person name="Bloem J."/>
            <person name="Labutti K."/>
            <person name="Salamov A."/>
            <person name="Andreopoulos B."/>
            <person name="Baker S."/>
            <person name="Barry K."/>
            <person name="Bills G."/>
            <person name="Bluhm B."/>
            <person name="Cannon C."/>
            <person name="Castanera R."/>
            <person name="Culley D."/>
            <person name="Daum C."/>
            <person name="Ezra D."/>
            <person name="Gonzalez J."/>
            <person name="Henrissat B."/>
            <person name="Kuo A."/>
            <person name="Liang C."/>
            <person name="Lipzen A."/>
            <person name="Lutzoni F."/>
            <person name="Magnuson J."/>
            <person name="Mondo S."/>
            <person name="Nolan M."/>
            <person name="Ohm R."/>
            <person name="Pangilinan J."/>
            <person name="Park H.-J."/>
            <person name="Ramirez L."/>
            <person name="Alfaro M."/>
            <person name="Sun H."/>
            <person name="Tritt A."/>
            <person name="Yoshinaga Y."/>
            <person name="Zwiers L.-H."/>
            <person name="Turgeon B."/>
            <person name="Goodwin S."/>
            <person name="Spatafora J."/>
            <person name="Crous P."/>
            <person name="Grigoriev I."/>
        </authorList>
    </citation>
    <scope>NUCLEOTIDE SEQUENCE</scope>
    <source>
        <strain evidence="1">CBS 116005</strain>
    </source>
</reference>
<dbReference type="EMBL" id="ML995827">
    <property type="protein sequence ID" value="KAF2770293.1"/>
    <property type="molecule type" value="Genomic_DNA"/>
</dbReference>
<feature type="non-terminal residue" evidence="1">
    <location>
        <position position="1"/>
    </location>
</feature>
<accession>A0A6G1LBI1</accession>
<gene>
    <name evidence="1" type="ORF">EJ03DRAFT_270880</name>
</gene>
<evidence type="ECO:0000313" key="2">
    <source>
        <dbReference type="Proteomes" id="UP000799436"/>
    </source>
</evidence>
<protein>
    <submittedName>
        <fullName evidence="1">Uncharacterized protein</fullName>
    </submittedName>
</protein>
<dbReference type="AlphaFoldDB" id="A0A6G1LBI1"/>
<dbReference type="Proteomes" id="UP000799436">
    <property type="component" value="Unassembled WGS sequence"/>
</dbReference>
<evidence type="ECO:0000313" key="1">
    <source>
        <dbReference type="EMBL" id="KAF2770293.1"/>
    </source>
</evidence>